<protein>
    <submittedName>
        <fullName evidence="2">Phytanoyl-CoA dioxygenase family protein</fullName>
    </submittedName>
</protein>
<gene>
    <name evidence="2" type="ORF">ACFQ2T_03235</name>
</gene>
<dbReference type="Pfam" id="PF05721">
    <property type="entry name" value="PhyH"/>
    <property type="match status" value="1"/>
</dbReference>
<evidence type="ECO:0000256" key="1">
    <source>
        <dbReference type="ARBA" id="ARBA00001954"/>
    </source>
</evidence>
<accession>A0ABW3P9V9</accession>
<organism evidence="2 3">
    <name type="scientific">Methylophilus flavus</name>
    <dbReference type="NCBI Taxonomy" id="640084"/>
    <lineage>
        <taxon>Bacteria</taxon>
        <taxon>Pseudomonadati</taxon>
        <taxon>Pseudomonadota</taxon>
        <taxon>Betaproteobacteria</taxon>
        <taxon>Nitrosomonadales</taxon>
        <taxon>Methylophilaceae</taxon>
        <taxon>Methylophilus</taxon>
    </lineage>
</organism>
<sequence>MNNLISDSHLEEIATNGFVVIRGFLSDNELSPLFEELRNLALAFGITQKELDSYENIDEAFVDLIEKNKRLQSPLYERLQQIPQLLKLPSTDKIFNLSKLILNTSHIGVWPRIQIRLDLADDNENLIEWHTDYSYNRGTSHSYTFWLPLVSIDKAMGPIKMVPGSHKKDYAFITNSKARRHSLTLDEEVIKDLKSIQIDQFQAGDLVLFHSKFLHTGMINTVKNRARLVCVFRMQNLDTLEILSDNADD</sequence>
<keyword evidence="2" id="KW-0223">Dioxygenase</keyword>
<dbReference type="RefSeq" id="WP_379030436.1">
    <property type="nucleotide sequence ID" value="NZ_JBHTLN010000001.1"/>
</dbReference>
<comment type="caution">
    <text evidence="2">The sequence shown here is derived from an EMBL/GenBank/DDBJ whole genome shotgun (WGS) entry which is preliminary data.</text>
</comment>
<keyword evidence="3" id="KW-1185">Reference proteome</keyword>
<dbReference type="InterPro" id="IPR008775">
    <property type="entry name" value="Phytyl_CoA_dOase-like"/>
</dbReference>
<reference evidence="3" key="1">
    <citation type="journal article" date="2019" name="Int. J. Syst. Evol. Microbiol.">
        <title>The Global Catalogue of Microorganisms (GCM) 10K type strain sequencing project: providing services to taxonomists for standard genome sequencing and annotation.</title>
        <authorList>
            <consortium name="The Broad Institute Genomics Platform"/>
            <consortium name="The Broad Institute Genome Sequencing Center for Infectious Disease"/>
            <person name="Wu L."/>
            <person name="Ma J."/>
        </authorList>
    </citation>
    <scope>NUCLEOTIDE SEQUENCE [LARGE SCALE GENOMIC DNA]</scope>
    <source>
        <strain evidence="3">CCUG 58411</strain>
    </source>
</reference>
<comment type="cofactor">
    <cofactor evidence="1">
        <name>Fe(2+)</name>
        <dbReference type="ChEBI" id="CHEBI:29033"/>
    </cofactor>
</comment>
<proteinExistence type="predicted"/>
<dbReference type="PANTHER" id="PTHR20883:SF48">
    <property type="entry name" value="ECTOINE DIOXYGENASE"/>
    <property type="match status" value="1"/>
</dbReference>
<dbReference type="Proteomes" id="UP001597206">
    <property type="component" value="Unassembled WGS sequence"/>
</dbReference>
<keyword evidence="2" id="KW-0560">Oxidoreductase</keyword>
<dbReference type="EMBL" id="JBHTLN010000001">
    <property type="protein sequence ID" value="MFD1121505.1"/>
    <property type="molecule type" value="Genomic_DNA"/>
</dbReference>
<dbReference type="PANTHER" id="PTHR20883">
    <property type="entry name" value="PHYTANOYL-COA DIOXYGENASE DOMAIN CONTAINING 1"/>
    <property type="match status" value="1"/>
</dbReference>
<name>A0ABW3P9V9_9PROT</name>
<dbReference type="SUPFAM" id="SSF51197">
    <property type="entry name" value="Clavaminate synthase-like"/>
    <property type="match status" value="1"/>
</dbReference>
<evidence type="ECO:0000313" key="3">
    <source>
        <dbReference type="Proteomes" id="UP001597206"/>
    </source>
</evidence>
<dbReference type="GO" id="GO:0051213">
    <property type="term" value="F:dioxygenase activity"/>
    <property type="evidence" value="ECO:0007669"/>
    <property type="project" value="UniProtKB-KW"/>
</dbReference>
<evidence type="ECO:0000313" key="2">
    <source>
        <dbReference type="EMBL" id="MFD1121505.1"/>
    </source>
</evidence>
<dbReference type="Gene3D" id="2.60.120.620">
    <property type="entry name" value="q2cbj1_9rhob like domain"/>
    <property type="match status" value="1"/>
</dbReference>